<organism evidence="11 12">
    <name type="scientific">Coccomyxa subellipsoidea</name>
    <dbReference type="NCBI Taxonomy" id="248742"/>
    <lineage>
        <taxon>Eukaryota</taxon>
        <taxon>Viridiplantae</taxon>
        <taxon>Chlorophyta</taxon>
        <taxon>core chlorophytes</taxon>
        <taxon>Trebouxiophyceae</taxon>
        <taxon>Trebouxiophyceae incertae sedis</taxon>
        <taxon>Coccomyxaceae</taxon>
        <taxon>Coccomyxa</taxon>
    </lineage>
</organism>
<evidence type="ECO:0000313" key="12">
    <source>
        <dbReference type="Proteomes" id="UP001491310"/>
    </source>
</evidence>
<accession>A0ABR2YMM4</accession>
<evidence type="ECO:0000256" key="4">
    <source>
        <dbReference type="ARBA" id="ARBA00014872"/>
    </source>
</evidence>
<keyword evidence="8" id="KW-0804">Transcription</keyword>
<comment type="caution">
    <text evidence="11">The sequence shown here is derived from an EMBL/GenBank/DDBJ whole genome shotgun (WGS) entry which is preliminary data.</text>
</comment>
<evidence type="ECO:0000313" key="11">
    <source>
        <dbReference type="EMBL" id="KAK9908217.1"/>
    </source>
</evidence>
<evidence type="ECO:0000256" key="2">
    <source>
        <dbReference type="ARBA" id="ARBA00004496"/>
    </source>
</evidence>
<comment type="similarity">
    <text evidence="3">Belongs to the CNOT11 family.</text>
</comment>
<keyword evidence="9" id="KW-0539">Nucleus</keyword>
<evidence type="ECO:0000256" key="6">
    <source>
        <dbReference type="ARBA" id="ARBA00023015"/>
    </source>
</evidence>
<dbReference type="PANTHER" id="PTHR15975:SF0">
    <property type="entry name" value="CCR4-NOT TRANSCRIPTION COMPLEX SUBUNIT 11"/>
    <property type="match status" value="1"/>
</dbReference>
<keyword evidence="7" id="KW-0943">RNA-mediated gene silencing</keyword>
<evidence type="ECO:0000256" key="7">
    <source>
        <dbReference type="ARBA" id="ARBA00023158"/>
    </source>
</evidence>
<evidence type="ECO:0000256" key="9">
    <source>
        <dbReference type="ARBA" id="ARBA00023242"/>
    </source>
</evidence>
<reference evidence="11 12" key="1">
    <citation type="journal article" date="2024" name="Nat. Commun.">
        <title>Phylogenomics reveals the evolutionary origins of lichenization in chlorophyte algae.</title>
        <authorList>
            <person name="Puginier C."/>
            <person name="Libourel C."/>
            <person name="Otte J."/>
            <person name="Skaloud P."/>
            <person name="Haon M."/>
            <person name="Grisel S."/>
            <person name="Petersen M."/>
            <person name="Berrin J.G."/>
            <person name="Delaux P.M."/>
            <person name="Dal Grande F."/>
            <person name="Keller J."/>
        </authorList>
    </citation>
    <scope>NUCLEOTIDE SEQUENCE [LARGE SCALE GENOMIC DNA]</scope>
    <source>
        <strain evidence="11 12">SAG 216-7</strain>
    </source>
</reference>
<proteinExistence type="inferred from homology"/>
<dbReference type="InterPro" id="IPR019312">
    <property type="entry name" value="CNOT11"/>
</dbReference>
<dbReference type="Proteomes" id="UP001491310">
    <property type="component" value="Unassembled WGS sequence"/>
</dbReference>
<feature type="compositionally biased region" description="Low complexity" evidence="10">
    <location>
        <begin position="165"/>
        <end position="183"/>
    </location>
</feature>
<name>A0ABR2YMM4_9CHLO</name>
<keyword evidence="12" id="KW-1185">Reference proteome</keyword>
<dbReference type="EMBL" id="JALJOT010000008">
    <property type="protein sequence ID" value="KAK9908217.1"/>
    <property type="molecule type" value="Genomic_DNA"/>
</dbReference>
<feature type="region of interest" description="Disordered" evidence="10">
    <location>
        <begin position="395"/>
        <end position="420"/>
    </location>
</feature>
<dbReference type="Pfam" id="PF10155">
    <property type="entry name" value="CNOT11"/>
    <property type="match status" value="1"/>
</dbReference>
<evidence type="ECO:0000256" key="5">
    <source>
        <dbReference type="ARBA" id="ARBA00022490"/>
    </source>
</evidence>
<sequence length="420" mass="45399">MPFVNSAEAGKVVKLLLRKETTPLETTAQEFCREFPPAGYYSALCAAINQLQVEEHCLLSLEERIAGLYLFCASYKDQNTIENPFASYLIEVACEEARSVEERIFALQLLTGQVTPQVAKLSPREVIACLPLPSRVQFPSRDALREQFVPARAKTDQKGEAQHVPAASAGSAPESSQGAPSSSNHGPSQLTPAAGSPASTGGAPETDGVHEETAAEPAQSFLAAAVKAPLRPTQQQQLLKELEGCPATAASFGLEPSSLPMLVEHNPGIAVEVLLRLLKSKAAADFLAVLVGMDLTLHSLEVVNRLTSSAELPQEFVHDYIASCIASCERAQDNFVQNRLVRLVCVFLQSLIRNNIVNLHDLFLEVQAFCISFSRIREAASLFRLLKTLEAADDEEEDDSAQSVKANNCQEQTNIAGPSS</sequence>
<feature type="region of interest" description="Disordered" evidence="10">
    <location>
        <begin position="152"/>
        <end position="215"/>
    </location>
</feature>
<dbReference type="PANTHER" id="PTHR15975">
    <property type="entry name" value="CCR4-NOT TRANSCRIPTION COMPLEX SUBUNIT 11"/>
    <property type="match status" value="1"/>
</dbReference>
<evidence type="ECO:0000256" key="3">
    <source>
        <dbReference type="ARBA" id="ARBA00008030"/>
    </source>
</evidence>
<protein>
    <recommendedName>
        <fullName evidence="4">CCR4-NOT transcription complex subunit 11</fullName>
    </recommendedName>
</protein>
<feature type="compositionally biased region" description="Low complexity" evidence="10">
    <location>
        <begin position="191"/>
        <end position="204"/>
    </location>
</feature>
<evidence type="ECO:0000256" key="8">
    <source>
        <dbReference type="ARBA" id="ARBA00023163"/>
    </source>
</evidence>
<evidence type="ECO:0000256" key="1">
    <source>
        <dbReference type="ARBA" id="ARBA00004123"/>
    </source>
</evidence>
<feature type="compositionally biased region" description="Polar residues" evidence="10">
    <location>
        <begin position="401"/>
        <end position="420"/>
    </location>
</feature>
<keyword evidence="5" id="KW-0963">Cytoplasm</keyword>
<keyword evidence="6" id="KW-0805">Transcription regulation</keyword>
<gene>
    <name evidence="11" type="ORF">WJX75_004367</name>
</gene>
<comment type="subcellular location">
    <subcellularLocation>
        <location evidence="2">Cytoplasm</location>
    </subcellularLocation>
    <subcellularLocation>
        <location evidence="1">Nucleus</location>
    </subcellularLocation>
</comment>
<evidence type="ECO:0000256" key="10">
    <source>
        <dbReference type="SAM" id="MobiDB-lite"/>
    </source>
</evidence>